<protein>
    <submittedName>
        <fullName evidence="1">Cold-inducible protein YdjO</fullName>
    </submittedName>
</protein>
<comment type="caution">
    <text evidence="1">The sequence shown here is derived from an EMBL/GenBank/DDBJ whole genome shotgun (WGS) entry which is preliminary data.</text>
</comment>
<reference evidence="1 2" key="1">
    <citation type="submission" date="2019-07" db="EMBL/GenBank/DDBJ databases">
        <title>Genomic Encyclopedia of Type Strains, Phase III (KMG-III): the genomes of soil and plant-associated and newly described type strains.</title>
        <authorList>
            <person name="Whitman W."/>
        </authorList>
    </citation>
    <scope>NUCLEOTIDE SEQUENCE [LARGE SCALE GENOMIC DNA]</scope>
    <source>
        <strain evidence="1 2">BL24</strain>
    </source>
</reference>
<dbReference type="OrthoDB" id="1955171at2"/>
<dbReference type="Proteomes" id="UP000323257">
    <property type="component" value="Unassembled WGS sequence"/>
</dbReference>
<evidence type="ECO:0000313" key="1">
    <source>
        <dbReference type="EMBL" id="TYP68056.1"/>
    </source>
</evidence>
<sequence>MYYSRKRPVEEVPVQDTAVWTCSNDDCNGWMRDDFAFAEQPCCPQCQSAMISAVKSLPVLVNTSPGKKSTTV</sequence>
<evidence type="ECO:0000313" key="2">
    <source>
        <dbReference type="Proteomes" id="UP000323257"/>
    </source>
</evidence>
<dbReference type="InterPro" id="IPR025916">
    <property type="entry name" value="YdjO"/>
</dbReference>
<dbReference type="EMBL" id="VNHS01000020">
    <property type="protein sequence ID" value="TYP68056.1"/>
    <property type="molecule type" value="Genomic_DNA"/>
</dbReference>
<keyword evidence="2" id="KW-1185">Reference proteome</keyword>
<accession>A0A5S5BP32</accession>
<dbReference type="RefSeq" id="WP_148933479.1">
    <property type="nucleotide sequence ID" value="NZ_VNHS01000020.1"/>
</dbReference>
<organism evidence="1 2">
    <name type="scientific">Paenibacillus methanolicus</name>
    <dbReference type="NCBI Taxonomy" id="582686"/>
    <lineage>
        <taxon>Bacteria</taxon>
        <taxon>Bacillati</taxon>
        <taxon>Bacillota</taxon>
        <taxon>Bacilli</taxon>
        <taxon>Bacillales</taxon>
        <taxon>Paenibacillaceae</taxon>
        <taxon>Paenibacillus</taxon>
    </lineage>
</organism>
<gene>
    <name evidence="1" type="ORF">BCM02_12015</name>
</gene>
<name>A0A5S5BP32_9BACL</name>
<dbReference type="AlphaFoldDB" id="A0A5S5BP32"/>
<dbReference type="Pfam" id="PF14169">
    <property type="entry name" value="YdjO"/>
    <property type="match status" value="1"/>
</dbReference>
<proteinExistence type="predicted"/>